<dbReference type="Gene3D" id="1.10.340.70">
    <property type="match status" value="1"/>
</dbReference>
<reference evidence="2" key="1">
    <citation type="journal article" date="2021" name="Vet Sci">
        <title>O-Serogroups and Pathovirotypes of Escherichia coli Isolated from Post-Weaning Piglets Showing Diarrhoea and/or Oedema in South Korea.</title>
        <authorList>
            <person name="Byun J.W."/>
            <person name="Moon B.Y."/>
            <person name="Do K.H."/>
            <person name="Lee K."/>
            <person name="Lee H.Y."/>
            <person name="Kim W.I."/>
            <person name="So B."/>
            <person name="Lee W.K."/>
        </authorList>
    </citation>
    <scope>NUCLEOTIDE SEQUENCE</scope>
    <source>
        <strain evidence="2">84/14</strain>
    </source>
</reference>
<sequence>LLDGQHVPDFHLQDDLLCHLGHLFVPSSERAKMIWEAHYSRAVGHFGVEKTVAVLQKYFYWPNL</sequence>
<dbReference type="InterPro" id="IPR041588">
    <property type="entry name" value="Integrase_H2C2"/>
</dbReference>
<proteinExistence type="predicted"/>
<name>A0A9Q4DM01_ACTPL</name>
<reference evidence="2" key="2">
    <citation type="submission" date="2022-12" db="EMBL/GenBank/DDBJ databases">
        <authorList>
            <person name="Kardos G."/>
            <person name="Sarkozi R."/>
            <person name="Laczko L."/>
            <person name="Marton S."/>
            <person name="Makrai L."/>
            <person name="Banyai K."/>
            <person name="Fodor L."/>
        </authorList>
    </citation>
    <scope>NUCLEOTIDE SEQUENCE</scope>
    <source>
        <strain evidence="2">84/14</strain>
    </source>
</reference>
<feature type="domain" description="Integrase zinc-binding" evidence="1">
    <location>
        <begin position="25"/>
        <end position="64"/>
    </location>
</feature>
<dbReference type="AlphaFoldDB" id="A0A9Q4DM01"/>
<accession>A0A9Q4DM01</accession>
<evidence type="ECO:0000313" key="3">
    <source>
        <dbReference type="Proteomes" id="UP001077788"/>
    </source>
</evidence>
<evidence type="ECO:0000259" key="1">
    <source>
        <dbReference type="Pfam" id="PF17921"/>
    </source>
</evidence>
<feature type="non-terminal residue" evidence="2">
    <location>
        <position position="1"/>
    </location>
</feature>
<gene>
    <name evidence="2" type="ORF">OYG11_13155</name>
</gene>
<dbReference type="RefSeq" id="WP_267992562.1">
    <property type="nucleotide sequence ID" value="NZ_JAPQFC010001395.1"/>
</dbReference>
<comment type="caution">
    <text evidence="2">The sequence shown here is derived from an EMBL/GenBank/DDBJ whole genome shotgun (WGS) entry which is preliminary data.</text>
</comment>
<dbReference type="EMBL" id="JAPQFC010001395">
    <property type="protein sequence ID" value="MCY6525139.1"/>
    <property type="molecule type" value="Genomic_DNA"/>
</dbReference>
<dbReference type="Pfam" id="PF17921">
    <property type="entry name" value="Integrase_H2C2"/>
    <property type="match status" value="1"/>
</dbReference>
<dbReference type="Proteomes" id="UP001077788">
    <property type="component" value="Unassembled WGS sequence"/>
</dbReference>
<organism evidence="2 3">
    <name type="scientific">Actinobacillus pleuropneumoniae</name>
    <name type="common">Haemophilus pleuropneumoniae</name>
    <dbReference type="NCBI Taxonomy" id="715"/>
    <lineage>
        <taxon>Bacteria</taxon>
        <taxon>Pseudomonadati</taxon>
        <taxon>Pseudomonadota</taxon>
        <taxon>Gammaproteobacteria</taxon>
        <taxon>Pasteurellales</taxon>
        <taxon>Pasteurellaceae</taxon>
        <taxon>Actinobacillus</taxon>
    </lineage>
</organism>
<protein>
    <submittedName>
        <fullName evidence="2">Integrase zinc binding domain-containing protein</fullName>
    </submittedName>
</protein>
<evidence type="ECO:0000313" key="2">
    <source>
        <dbReference type="EMBL" id="MCY6525139.1"/>
    </source>
</evidence>